<dbReference type="InterPro" id="IPR007737">
    <property type="entry name" value="Mga_HTH"/>
</dbReference>
<evidence type="ECO:0000259" key="6">
    <source>
        <dbReference type="PROSITE" id="PS51094"/>
    </source>
</evidence>
<protein>
    <submittedName>
        <fullName evidence="9">PRD domain-containing protein</fullName>
    </submittedName>
</protein>
<dbReference type="Gene3D" id="3.40.930.10">
    <property type="entry name" value="Mannitol-specific EII, Chain A"/>
    <property type="match status" value="1"/>
</dbReference>
<gene>
    <name evidence="9" type="ORF">GMD78_04440</name>
</gene>
<name>A0A6N8FK20_9BACI</name>
<keyword evidence="4" id="KW-0010">Activator</keyword>
<keyword evidence="1" id="KW-0808">Transferase</keyword>
<dbReference type="InterPro" id="IPR002178">
    <property type="entry name" value="PTS_EIIA_type-2_dom"/>
</dbReference>
<organism evidence="9 10">
    <name type="scientific">Ornithinibacillus caprae</name>
    <dbReference type="NCBI Taxonomy" id="2678566"/>
    <lineage>
        <taxon>Bacteria</taxon>
        <taxon>Bacillati</taxon>
        <taxon>Bacillota</taxon>
        <taxon>Bacilli</taxon>
        <taxon>Bacillales</taxon>
        <taxon>Bacillaceae</taxon>
        <taxon>Ornithinibacillus</taxon>
    </lineage>
</organism>
<evidence type="ECO:0000313" key="9">
    <source>
        <dbReference type="EMBL" id="MUK87648.1"/>
    </source>
</evidence>
<evidence type="ECO:0000256" key="1">
    <source>
        <dbReference type="ARBA" id="ARBA00022679"/>
    </source>
</evidence>
<dbReference type="Pfam" id="PF05043">
    <property type="entry name" value="Mga"/>
    <property type="match status" value="1"/>
</dbReference>
<dbReference type="AlphaFoldDB" id="A0A6N8FK20"/>
<dbReference type="InterPro" id="IPR050661">
    <property type="entry name" value="BglG_antiterminators"/>
</dbReference>
<dbReference type="InterPro" id="IPR036388">
    <property type="entry name" value="WH-like_DNA-bd_sf"/>
</dbReference>
<dbReference type="CDD" id="cd05568">
    <property type="entry name" value="PTS_IIB_bgl_like"/>
    <property type="match status" value="1"/>
</dbReference>
<evidence type="ECO:0000256" key="5">
    <source>
        <dbReference type="ARBA" id="ARBA00023163"/>
    </source>
</evidence>
<dbReference type="GO" id="GO:0008982">
    <property type="term" value="F:protein-N(PI)-phosphohistidine-sugar phosphotransferase activity"/>
    <property type="evidence" value="ECO:0007669"/>
    <property type="project" value="InterPro"/>
</dbReference>
<evidence type="ECO:0000259" key="8">
    <source>
        <dbReference type="PROSITE" id="PS51372"/>
    </source>
</evidence>
<dbReference type="PANTHER" id="PTHR30185">
    <property type="entry name" value="CRYPTIC BETA-GLUCOSIDE BGL OPERON ANTITERMINATOR"/>
    <property type="match status" value="1"/>
</dbReference>
<dbReference type="SUPFAM" id="SSF63520">
    <property type="entry name" value="PTS-regulatory domain, PRD"/>
    <property type="match status" value="2"/>
</dbReference>
<dbReference type="InterPro" id="IPR013011">
    <property type="entry name" value="PTS_EIIB_2"/>
</dbReference>
<dbReference type="InterPro" id="IPR013196">
    <property type="entry name" value="HTH_11"/>
</dbReference>
<dbReference type="CDD" id="cd00211">
    <property type="entry name" value="PTS_IIA_fru"/>
    <property type="match status" value="1"/>
</dbReference>
<feature type="domain" description="PRD" evidence="8">
    <location>
        <begin position="189"/>
        <end position="294"/>
    </location>
</feature>
<evidence type="ECO:0000313" key="10">
    <source>
        <dbReference type="Proteomes" id="UP000469125"/>
    </source>
</evidence>
<dbReference type="GO" id="GO:0009401">
    <property type="term" value="P:phosphoenolpyruvate-dependent sugar phosphotransferase system"/>
    <property type="evidence" value="ECO:0007669"/>
    <property type="project" value="InterPro"/>
</dbReference>
<dbReference type="Pfam" id="PF00874">
    <property type="entry name" value="PRD"/>
    <property type="match status" value="2"/>
</dbReference>
<dbReference type="InterPro" id="IPR036634">
    <property type="entry name" value="PRD_sf"/>
</dbReference>
<dbReference type="PROSITE" id="PS51372">
    <property type="entry name" value="PRD_2"/>
    <property type="match status" value="2"/>
</dbReference>
<evidence type="ECO:0000256" key="2">
    <source>
        <dbReference type="ARBA" id="ARBA00022737"/>
    </source>
</evidence>
<evidence type="ECO:0000259" key="7">
    <source>
        <dbReference type="PROSITE" id="PS51099"/>
    </source>
</evidence>
<feature type="domain" description="PTS EIIB type-2" evidence="7">
    <location>
        <begin position="411"/>
        <end position="502"/>
    </location>
</feature>
<accession>A0A6N8FK20</accession>
<dbReference type="InterPro" id="IPR016152">
    <property type="entry name" value="PTrfase/Anion_transptr"/>
</dbReference>
<feature type="domain" description="PTS EIIA type-2" evidence="6">
    <location>
        <begin position="503"/>
        <end position="641"/>
    </location>
</feature>
<dbReference type="Pfam" id="PF00359">
    <property type="entry name" value="PTS_EIIA_2"/>
    <property type="match status" value="1"/>
</dbReference>
<comment type="caution">
    <text evidence="9">The sequence shown here is derived from an EMBL/GenBank/DDBJ whole genome shotgun (WGS) entry which is preliminary data.</text>
</comment>
<dbReference type="Gene3D" id="3.40.50.2300">
    <property type="match status" value="1"/>
</dbReference>
<dbReference type="Proteomes" id="UP000469125">
    <property type="component" value="Unassembled WGS sequence"/>
</dbReference>
<dbReference type="PROSITE" id="PS51094">
    <property type="entry name" value="PTS_EIIA_TYPE_2"/>
    <property type="match status" value="1"/>
</dbReference>
<keyword evidence="2" id="KW-0677">Repeat</keyword>
<feature type="domain" description="PRD" evidence="8">
    <location>
        <begin position="300"/>
        <end position="407"/>
    </location>
</feature>
<dbReference type="Gene3D" id="1.10.10.10">
    <property type="entry name" value="Winged helix-like DNA-binding domain superfamily/Winged helix DNA-binding domain"/>
    <property type="match status" value="2"/>
</dbReference>
<sequence>MLDSRTKIILRELMAARTPVTGSYLAKINQVTARTTREDIKNLSTILEEHGAQIESLMGKGYKLEIKEENLFRHYLKMIANHEEAEVGFVPRTPEERTNYIIKRLLLNEDYTKLEDLADEIYISKSTIQNDIKHVKEILCKYDISLEARPNYGLKVKGDELKLRFCMSEYVFERNDDGGDQLIDFHLASFAQEDLDSISEIIMDQINTHHITLSDIAINNLLVHIAIAYKRIKSGYHVTLYQTDIQDIVKQKEYEVAKEIVEKVEDKFKVTFPETEIAYIAIHLLGTKMISQANESVEQVMDEEILQIVTVALEKIEKEFNLGIKDDQELILGLGLHLKPAVNRYKFGMNIRNPMIEDIKKNYPLAFEAAVIAGIAIGEHTGTNIDENEVGYLALHIGAAIERRKLKSGPKRCLIVCASGFGTAQLIYYKLKTKFGKDLDVLGTTEYYKLKNYNLHEIDFIVSSIPIQDKLPAPVIEVNAILGDNDLKKIEEFVLENKQSVQMYFEQELMFLRKRFQSRDAVIEFLDHKLRQKGLVDDTFLESIYEREKVAPTSFGNLVAVPHPITPKTEKTFLTVCTLEKPIMWQDKPVQFVCLLCVKKNSEEDLQAMYDMLAKVIDNSTIVQKLIKVKSYEEFMNVLIG</sequence>
<dbReference type="PANTHER" id="PTHR30185:SF13">
    <property type="entry name" value="LICABCH OPERON REGULATOR-RELATED"/>
    <property type="match status" value="1"/>
</dbReference>
<dbReference type="InterPro" id="IPR036095">
    <property type="entry name" value="PTS_EIIB-like_sf"/>
</dbReference>
<proteinExistence type="predicted"/>
<keyword evidence="5" id="KW-0804">Transcription</keyword>
<reference evidence="9 10" key="1">
    <citation type="submission" date="2019-11" db="EMBL/GenBank/DDBJ databases">
        <authorList>
            <person name="Li X."/>
        </authorList>
    </citation>
    <scope>NUCLEOTIDE SEQUENCE [LARGE SCALE GENOMIC DNA]</scope>
    <source>
        <strain evidence="9 10">L9</strain>
    </source>
</reference>
<keyword evidence="10" id="KW-1185">Reference proteome</keyword>
<evidence type="ECO:0000256" key="3">
    <source>
        <dbReference type="ARBA" id="ARBA00023015"/>
    </source>
</evidence>
<dbReference type="RefSeq" id="WP_155667503.1">
    <property type="nucleotide sequence ID" value="NZ_WOCA01000002.1"/>
</dbReference>
<dbReference type="PROSITE" id="PS51099">
    <property type="entry name" value="PTS_EIIB_TYPE_2"/>
    <property type="match status" value="1"/>
</dbReference>
<dbReference type="InterPro" id="IPR011608">
    <property type="entry name" value="PRD"/>
</dbReference>
<dbReference type="SUPFAM" id="SSF46785">
    <property type="entry name" value="Winged helix' DNA-binding domain"/>
    <property type="match status" value="1"/>
</dbReference>
<evidence type="ECO:0000256" key="4">
    <source>
        <dbReference type="ARBA" id="ARBA00023159"/>
    </source>
</evidence>
<dbReference type="SUPFAM" id="SSF52794">
    <property type="entry name" value="PTS system IIB component-like"/>
    <property type="match status" value="1"/>
</dbReference>
<dbReference type="Pfam" id="PF08279">
    <property type="entry name" value="HTH_11"/>
    <property type="match status" value="1"/>
</dbReference>
<dbReference type="InterPro" id="IPR036390">
    <property type="entry name" value="WH_DNA-bd_sf"/>
</dbReference>
<dbReference type="SUPFAM" id="SSF55804">
    <property type="entry name" value="Phoshotransferase/anion transport protein"/>
    <property type="match status" value="1"/>
</dbReference>
<dbReference type="GO" id="GO:0006355">
    <property type="term" value="P:regulation of DNA-templated transcription"/>
    <property type="evidence" value="ECO:0007669"/>
    <property type="project" value="InterPro"/>
</dbReference>
<dbReference type="EMBL" id="WOCA01000002">
    <property type="protein sequence ID" value="MUK87648.1"/>
    <property type="molecule type" value="Genomic_DNA"/>
</dbReference>
<dbReference type="Gene3D" id="1.10.1790.10">
    <property type="entry name" value="PRD domain"/>
    <property type="match status" value="2"/>
</dbReference>
<keyword evidence="3" id="KW-0805">Transcription regulation</keyword>